<organism evidence="1 2">
    <name type="scientific">Mucuna pruriens</name>
    <name type="common">Velvet bean</name>
    <name type="synonym">Dolichos pruriens</name>
    <dbReference type="NCBI Taxonomy" id="157652"/>
    <lineage>
        <taxon>Eukaryota</taxon>
        <taxon>Viridiplantae</taxon>
        <taxon>Streptophyta</taxon>
        <taxon>Embryophyta</taxon>
        <taxon>Tracheophyta</taxon>
        <taxon>Spermatophyta</taxon>
        <taxon>Magnoliopsida</taxon>
        <taxon>eudicotyledons</taxon>
        <taxon>Gunneridae</taxon>
        <taxon>Pentapetalae</taxon>
        <taxon>rosids</taxon>
        <taxon>fabids</taxon>
        <taxon>Fabales</taxon>
        <taxon>Fabaceae</taxon>
        <taxon>Papilionoideae</taxon>
        <taxon>50 kb inversion clade</taxon>
        <taxon>NPAAA clade</taxon>
        <taxon>indigoferoid/millettioid clade</taxon>
        <taxon>Phaseoleae</taxon>
        <taxon>Mucuna</taxon>
    </lineage>
</organism>
<dbReference type="OrthoDB" id="1727988at2759"/>
<dbReference type="STRING" id="157652.A0A371ETD6"/>
<dbReference type="EMBL" id="QJKJ01012193">
    <property type="protein sequence ID" value="RDX69246.1"/>
    <property type="molecule type" value="Genomic_DNA"/>
</dbReference>
<evidence type="ECO:0000313" key="1">
    <source>
        <dbReference type="EMBL" id="RDX69246.1"/>
    </source>
</evidence>
<accession>A0A371ETD6</accession>
<dbReference type="GO" id="GO:0004566">
    <property type="term" value="F:beta-glucuronidase activity"/>
    <property type="evidence" value="ECO:0007669"/>
    <property type="project" value="TreeGrafter"/>
</dbReference>
<name>A0A371ETD6_MUCPR</name>
<proteinExistence type="predicted"/>
<protein>
    <submittedName>
        <fullName evidence="1">Heparanase-like protein 3</fullName>
    </submittedName>
</protein>
<comment type="caution">
    <text evidence="1">The sequence shown here is derived from an EMBL/GenBank/DDBJ whole genome shotgun (WGS) entry which is preliminary data.</text>
</comment>
<gene>
    <name evidence="1" type="ORF">CR513_51655</name>
</gene>
<feature type="non-terminal residue" evidence="1">
    <location>
        <position position="1"/>
    </location>
</feature>
<dbReference type="AlphaFoldDB" id="A0A371ETD6"/>
<evidence type="ECO:0000313" key="2">
    <source>
        <dbReference type="Proteomes" id="UP000257109"/>
    </source>
</evidence>
<sequence length="86" mass="9574">MLNVSLINDMNIYPEIVEGRVPVTKREEYHLKPKMVLLNGIPLKLTKSLDIPEMKPKLVDSSSPINVGQDSIVFVHSKSFKAPACA</sequence>
<dbReference type="Proteomes" id="UP000257109">
    <property type="component" value="Unassembled WGS sequence"/>
</dbReference>
<dbReference type="PANTHER" id="PTHR14363">
    <property type="entry name" value="HEPARANASE-RELATED"/>
    <property type="match status" value="1"/>
</dbReference>
<reference evidence="1" key="1">
    <citation type="submission" date="2018-05" db="EMBL/GenBank/DDBJ databases">
        <title>Draft genome of Mucuna pruriens seed.</title>
        <authorList>
            <person name="Nnadi N.E."/>
            <person name="Vos R."/>
            <person name="Hasami M.H."/>
            <person name="Devisetty U.K."/>
            <person name="Aguiy J.C."/>
        </authorList>
    </citation>
    <scope>NUCLEOTIDE SEQUENCE [LARGE SCALE GENOMIC DNA]</scope>
    <source>
        <strain evidence="1">JCA_2017</strain>
    </source>
</reference>
<keyword evidence="2" id="KW-1185">Reference proteome</keyword>
<dbReference type="PANTHER" id="PTHR14363:SF13">
    <property type="entry name" value="OS07G0598400 PROTEIN"/>
    <property type="match status" value="1"/>
</dbReference>
<dbReference type="GO" id="GO:0009505">
    <property type="term" value="C:plant-type cell wall"/>
    <property type="evidence" value="ECO:0007669"/>
    <property type="project" value="TreeGrafter"/>
</dbReference>